<dbReference type="EMBL" id="CAJGYM010000016">
    <property type="protein sequence ID" value="CAD6190531.1"/>
    <property type="molecule type" value="Genomic_DNA"/>
</dbReference>
<dbReference type="AlphaFoldDB" id="A0A8S1H567"/>
<keyword evidence="2" id="KW-1185">Reference proteome</keyword>
<proteinExistence type="predicted"/>
<gene>
    <name evidence="1" type="ORF">CAUJ_LOCUS6450</name>
</gene>
<protein>
    <submittedName>
        <fullName evidence="1">Uncharacterized protein</fullName>
    </submittedName>
</protein>
<sequence length="66" mass="7108">MILNCGYSRKDQAAIGKSMSTSACHAIIYALPVCRFWVSFPAFGRHSSPLPTDEAAPQIKACSFAS</sequence>
<dbReference type="Proteomes" id="UP000835052">
    <property type="component" value="Unassembled WGS sequence"/>
</dbReference>
<comment type="caution">
    <text evidence="1">The sequence shown here is derived from an EMBL/GenBank/DDBJ whole genome shotgun (WGS) entry which is preliminary data.</text>
</comment>
<evidence type="ECO:0000313" key="1">
    <source>
        <dbReference type="EMBL" id="CAD6190531.1"/>
    </source>
</evidence>
<accession>A0A8S1H567</accession>
<organism evidence="1 2">
    <name type="scientific">Caenorhabditis auriculariae</name>
    <dbReference type="NCBI Taxonomy" id="2777116"/>
    <lineage>
        <taxon>Eukaryota</taxon>
        <taxon>Metazoa</taxon>
        <taxon>Ecdysozoa</taxon>
        <taxon>Nematoda</taxon>
        <taxon>Chromadorea</taxon>
        <taxon>Rhabditida</taxon>
        <taxon>Rhabditina</taxon>
        <taxon>Rhabditomorpha</taxon>
        <taxon>Rhabditoidea</taxon>
        <taxon>Rhabditidae</taxon>
        <taxon>Peloderinae</taxon>
        <taxon>Caenorhabditis</taxon>
    </lineage>
</organism>
<name>A0A8S1H567_9PELO</name>
<evidence type="ECO:0000313" key="2">
    <source>
        <dbReference type="Proteomes" id="UP000835052"/>
    </source>
</evidence>
<reference evidence="1" key="1">
    <citation type="submission" date="2020-10" db="EMBL/GenBank/DDBJ databases">
        <authorList>
            <person name="Kikuchi T."/>
        </authorList>
    </citation>
    <scope>NUCLEOTIDE SEQUENCE</scope>
    <source>
        <strain evidence="1">NKZ352</strain>
    </source>
</reference>